<comment type="subcellular location">
    <subcellularLocation>
        <location evidence="9">Cytoplasm</location>
    </subcellularLocation>
</comment>
<comment type="pathway">
    <text evidence="9">Metabolic intermediate biosynthesis; acetyl-CoA biosynthesis; acetyl-CoA from acetate: step 1/2.</text>
</comment>
<dbReference type="Gene3D" id="3.30.420.40">
    <property type="match status" value="2"/>
</dbReference>
<organism evidence="11 12">
    <name type="scientific">Acinetobacter bouvetii</name>
    <dbReference type="NCBI Taxonomy" id="202951"/>
    <lineage>
        <taxon>Bacteria</taxon>
        <taxon>Pseudomonadati</taxon>
        <taxon>Pseudomonadota</taxon>
        <taxon>Gammaproteobacteria</taxon>
        <taxon>Moraxellales</taxon>
        <taxon>Moraxellaceae</taxon>
        <taxon>Acinetobacter</taxon>
    </lineage>
</organism>
<evidence type="ECO:0000256" key="7">
    <source>
        <dbReference type="ARBA" id="ARBA00022840"/>
    </source>
</evidence>
<evidence type="ECO:0000256" key="4">
    <source>
        <dbReference type="ARBA" id="ARBA00022723"/>
    </source>
</evidence>
<dbReference type="InterPro" id="IPR023865">
    <property type="entry name" value="Aliphatic_acid_kinase_CS"/>
</dbReference>
<dbReference type="InterPro" id="IPR043129">
    <property type="entry name" value="ATPase_NBD"/>
</dbReference>
<evidence type="ECO:0000256" key="3">
    <source>
        <dbReference type="ARBA" id="ARBA00022679"/>
    </source>
</evidence>
<comment type="catalytic activity">
    <reaction evidence="9">
        <text>acetate + ATP = acetyl phosphate + ADP</text>
        <dbReference type="Rhea" id="RHEA:11352"/>
        <dbReference type="ChEBI" id="CHEBI:22191"/>
        <dbReference type="ChEBI" id="CHEBI:30089"/>
        <dbReference type="ChEBI" id="CHEBI:30616"/>
        <dbReference type="ChEBI" id="CHEBI:456216"/>
        <dbReference type="EC" id="2.7.2.1"/>
    </reaction>
</comment>
<dbReference type="AlphaFoldDB" id="A0A811G8E3"/>
<dbReference type="PANTHER" id="PTHR21060">
    <property type="entry name" value="ACETATE KINASE"/>
    <property type="match status" value="1"/>
</dbReference>
<dbReference type="GO" id="GO:0000287">
    <property type="term" value="F:magnesium ion binding"/>
    <property type="evidence" value="ECO:0007669"/>
    <property type="project" value="UniProtKB-UniRule"/>
</dbReference>
<dbReference type="Pfam" id="PF00871">
    <property type="entry name" value="Acetate_kinase"/>
    <property type="match status" value="1"/>
</dbReference>
<evidence type="ECO:0000256" key="1">
    <source>
        <dbReference type="ARBA" id="ARBA00008748"/>
    </source>
</evidence>
<dbReference type="GO" id="GO:0008776">
    <property type="term" value="F:acetate kinase activity"/>
    <property type="evidence" value="ECO:0007669"/>
    <property type="project" value="UniProtKB-UniRule"/>
</dbReference>
<accession>A0A811G8E3</accession>
<keyword evidence="5 9" id="KW-0547">Nucleotide-binding</keyword>
<gene>
    <name evidence="9 11" type="primary">ackA</name>
    <name evidence="11" type="ORF">SFB21_0536</name>
</gene>
<evidence type="ECO:0000313" key="11">
    <source>
        <dbReference type="EMBL" id="CAB1209268.1"/>
    </source>
</evidence>
<dbReference type="CDD" id="cd24010">
    <property type="entry name" value="ASKHA_NBD_AcK_PK"/>
    <property type="match status" value="1"/>
</dbReference>
<feature type="binding site" evidence="9">
    <location>
        <position position="9"/>
    </location>
    <ligand>
        <name>Mg(2+)</name>
        <dbReference type="ChEBI" id="CHEBI:18420"/>
    </ligand>
</feature>
<keyword evidence="6 9" id="KW-0418">Kinase</keyword>
<evidence type="ECO:0000256" key="10">
    <source>
        <dbReference type="RuleBase" id="RU003835"/>
    </source>
</evidence>
<keyword evidence="8 9" id="KW-0460">Magnesium</keyword>
<dbReference type="GO" id="GO:0006085">
    <property type="term" value="P:acetyl-CoA biosynthetic process"/>
    <property type="evidence" value="ECO:0007669"/>
    <property type="project" value="UniProtKB-UniRule"/>
</dbReference>
<feature type="binding site" evidence="9">
    <location>
        <position position="376"/>
    </location>
    <ligand>
        <name>Mg(2+)</name>
        <dbReference type="ChEBI" id="CHEBI:18420"/>
    </ligand>
</feature>
<dbReference type="GO" id="GO:0005829">
    <property type="term" value="C:cytosol"/>
    <property type="evidence" value="ECO:0007669"/>
    <property type="project" value="TreeGrafter"/>
</dbReference>
<comment type="function">
    <text evidence="9">Catalyzes the formation of acetyl phosphate from acetate and ATP. Can also catalyze the reverse reaction.</text>
</comment>
<evidence type="ECO:0000256" key="8">
    <source>
        <dbReference type="ARBA" id="ARBA00022842"/>
    </source>
</evidence>
<feature type="binding site" evidence="9">
    <location>
        <begin position="322"/>
        <end position="326"/>
    </location>
    <ligand>
        <name>ATP</name>
        <dbReference type="ChEBI" id="CHEBI:30616"/>
    </ligand>
</feature>
<feature type="site" description="Transition state stabilizer" evidence="9">
    <location>
        <position position="231"/>
    </location>
</feature>
<name>A0A811G8E3_9GAMM</name>
<dbReference type="PANTHER" id="PTHR21060:SF21">
    <property type="entry name" value="ACETATE KINASE"/>
    <property type="match status" value="1"/>
</dbReference>
<dbReference type="EMBL" id="CADDTS010000008">
    <property type="protein sequence ID" value="CAB1209268.1"/>
    <property type="molecule type" value="Genomic_DNA"/>
</dbReference>
<dbReference type="PRINTS" id="PR00471">
    <property type="entry name" value="ACETATEKNASE"/>
</dbReference>
<proteinExistence type="inferred from homology"/>
<feature type="active site" description="Proton donor/acceptor" evidence="9">
    <location>
        <position position="139"/>
    </location>
</feature>
<evidence type="ECO:0000256" key="6">
    <source>
        <dbReference type="ARBA" id="ARBA00022777"/>
    </source>
</evidence>
<comment type="caution">
    <text evidence="11">The sequence shown here is derived from an EMBL/GenBank/DDBJ whole genome shotgun (WGS) entry which is preliminary data.</text>
</comment>
<sequence length="407" mass="44230">MSTSVLVINCGSSSIKYALVSERREDRIFGLAENLGSAEARIKGVSAGGAPLELSIPHADHEKALETILERLSHYNPQAIGHRVVHGGTLTKAELLTPEIIERIRAATPLAPLHNPAHLVGIDATMRLFPELPQVAVFDTAFHQTMPAHAYHYAVPKFLYTEYNVRRYGFHGTSHAYVSERGSELAGSFKQGGWLTAHLGNGSSTCAIWNGQSVDTSMGLTPLEGIVMGTRSGDVDPSLHSYLAANLGWDVYKIDKMLNKESGLLGLSNNLSNDMRTLIEASEQGNEDATLAIEVFCYRLAKSLAALSCGLPRIDGLFFTGGIGENSAYIREKTMSYLPHFGFNLSKEQNNNLKRGTEGRIDTGTGPQIWVIPTDEEGRIAKETEHVVDNEVNQATVKKSEADVAVA</sequence>
<keyword evidence="3 9" id="KW-0808">Transferase</keyword>
<dbReference type="SUPFAM" id="SSF53067">
    <property type="entry name" value="Actin-like ATPase domain"/>
    <property type="match status" value="2"/>
</dbReference>
<dbReference type="InterPro" id="IPR004372">
    <property type="entry name" value="Ac/propionate_kinase"/>
</dbReference>
<dbReference type="InterPro" id="IPR000890">
    <property type="entry name" value="Aliphatic_acid_kin_short-chain"/>
</dbReference>
<dbReference type="UniPathway" id="UPA00340">
    <property type="reaction ID" value="UER00458"/>
</dbReference>
<dbReference type="PROSITE" id="PS01075">
    <property type="entry name" value="ACETATE_KINASE_1"/>
    <property type="match status" value="1"/>
</dbReference>
<dbReference type="NCBIfam" id="TIGR00016">
    <property type="entry name" value="ackA"/>
    <property type="match status" value="1"/>
</dbReference>
<feature type="binding site" evidence="9">
    <location>
        <position position="16"/>
    </location>
    <ligand>
        <name>ATP</name>
        <dbReference type="ChEBI" id="CHEBI:30616"/>
    </ligand>
</feature>
<feature type="binding site" evidence="9">
    <location>
        <begin position="274"/>
        <end position="276"/>
    </location>
    <ligand>
        <name>ATP</name>
        <dbReference type="ChEBI" id="CHEBI:30616"/>
    </ligand>
</feature>
<reference evidence="11 12" key="1">
    <citation type="submission" date="2020-02" db="EMBL/GenBank/DDBJ databases">
        <authorList>
            <person name="Chaudhuri R."/>
        </authorList>
    </citation>
    <scope>NUCLEOTIDE SEQUENCE [LARGE SCALE GENOMIC DNA]</scope>
    <source>
        <strain evidence="11">SFB21</strain>
    </source>
</reference>
<comment type="cofactor">
    <cofactor evidence="9">
        <name>Mg(2+)</name>
        <dbReference type="ChEBI" id="CHEBI:18420"/>
    </cofactor>
    <cofactor evidence="9">
        <name>Mn(2+)</name>
        <dbReference type="ChEBI" id="CHEBI:29035"/>
    </cofactor>
    <text evidence="9">Mg(2+). Can also accept Mn(2+).</text>
</comment>
<keyword evidence="4 9" id="KW-0479">Metal-binding</keyword>
<evidence type="ECO:0000256" key="9">
    <source>
        <dbReference type="HAMAP-Rule" id="MF_00020"/>
    </source>
</evidence>
<comment type="subunit">
    <text evidence="9">Homodimer.</text>
</comment>
<evidence type="ECO:0000256" key="2">
    <source>
        <dbReference type="ARBA" id="ARBA00022490"/>
    </source>
</evidence>
<evidence type="ECO:0000256" key="5">
    <source>
        <dbReference type="ARBA" id="ARBA00022741"/>
    </source>
</evidence>
<dbReference type="Proteomes" id="UP000489961">
    <property type="component" value="Unassembled WGS sequence"/>
</dbReference>
<dbReference type="RefSeq" id="WP_174558523.1">
    <property type="nucleotide sequence ID" value="NZ_CADDTS010000008.1"/>
</dbReference>
<evidence type="ECO:0000313" key="12">
    <source>
        <dbReference type="Proteomes" id="UP000489961"/>
    </source>
</evidence>
<keyword evidence="7 9" id="KW-0067">ATP-binding</keyword>
<dbReference type="GO" id="GO:0006083">
    <property type="term" value="P:acetate metabolic process"/>
    <property type="evidence" value="ECO:0007669"/>
    <property type="project" value="TreeGrafter"/>
</dbReference>
<dbReference type="HAMAP" id="MF_00020">
    <property type="entry name" value="Acetate_kinase"/>
    <property type="match status" value="1"/>
</dbReference>
<keyword evidence="2 9" id="KW-0963">Cytoplasm</keyword>
<dbReference type="GO" id="GO:0005524">
    <property type="term" value="F:ATP binding"/>
    <property type="evidence" value="ECO:0007669"/>
    <property type="project" value="UniProtKB-KW"/>
</dbReference>
<protein>
    <recommendedName>
        <fullName evidence="9">Acetate kinase</fullName>
        <ecNumber evidence="9">2.7.2.1</ecNumber>
    </recommendedName>
    <alternativeName>
        <fullName evidence="9">Acetokinase</fullName>
    </alternativeName>
</protein>
<feature type="binding site" evidence="9">
    <location>
        <begin position="198"/>
        <end position="202"/>
    </location>
    <ligand>
        <name>ATP</name>
        <dbReference type="ChEBI" id="CHEBI:30616"/>
    </ligand>
</feature>
<comment type="similarity">
    <text evidence="1 9 10">Belongs to the acetokinase family.</text>
</comment>
<dbReference type="PIRSF" id="PIRSF000722">
    <property type="entry name" value="Acetate_prop_kin"/>
    <property type="match status" value="1"/>
</dbReference>
<feature type="site" description="Transition state stabilizer" evidence="9">
    <location>
        <position position="171"/>
    </location>
</feature>
<dbReference type="EC" id="2.7.2.1" evidence="9"/>
<feature type="binding site" evidence="9">
    <location>
        <position position="83"/>
    </location>
    <ligand>
        <name>substrate</name>
    </ligand>
</feature>